<keyword evidence="4" id="KW-1185">Reference proteome</keyword>
<evidence type="ECO:0000313" key="4">
    <source>
        <dbReference type="Proteomes" id="UP000534306"/>
    </source>
</evidence>
<accession>A0A7Y4NYS3</accession>
<comment type="caution">
    <text evidence="3">The sequence shown here is derived from an EMBL/GenBank/DDBJ whole genome shotgun (WGS) entry which is preliminary data.</text>
</comment>
<sequence length="344" mass="36388">MRKTAVLIAFGLAATTLSVPVHAAAKPAADCVATVLPFPPGMPTGSRTDVTKADDTGRYVVGRVLSDEGTWPVLWADGVARLLEDAPGSDASVVDVNSSGTVLGVSLAKDGTTLPWVFANGVYKELVQPDYMGGTTSPTAINNRGDVVGAGMSTVTDAPASLLWPAGGPARVLYTPDDEPSFVTDINDAGVVIGSTKIIINGRDYDIGIRWTDWTQEGERVYGQDKSISQLTEIRGNYTGGNQRSLDTGLFGGLIWDDLRERFHSVPTATGVLNNSGDAVASTDEGEDVVVAFDGTKRWVFPERTRIATLMDRTRALGPQAAGTNGGFNAERAVLWHGCNDAMR</sequence>
<dbReference type="RefSeq" id="WP_171673789.1">
    <property type="nucleotide sequence ID" value="NZ_BAAAGT010000001.1"/>
</dbReference>
<dbReference type="AlphaFoldDB" id="A0A7Y4NYS3"/>
<evidence type="ECO:0000313" key="2">
    <source>
        <dbReference type="EMBL" id="MBB6564995.1"/>
    </source>
</evidence>
<gene>
    <name evidence="2" type="ORF">HNR71_000632</name>
    <name evidence="3" type="ORF">HPO96_13525</name>
</gene>
<organism evidence="3 4">
    <name type="scientific">Kribbella sandramycini</name>
    <dbReference type="NCBI Taxonomy" id="60450"/>
    <lineage>
        <taxon>Bacteria</taxon>
        <taxon>Bacillati</taxon>
        <taxon>Actinomycetota</taxon>
        <taxon>Actinomycetes</taxon>
        <taxon>Propionibacteriales</taxon>
        <taxon>Kribbellaceae</taxon>
        <taxon>Kribbella</taxon>
    </lineage>
</organism>
<dbReference type="Proteomes" id="UP000553957">
    <property type="component" value="Unassembled WGS sequence"/>
</dbReference>
<name>A0A7Y4NYS3_9ACTN</name>
<reference evidence="3 4" key="1">
    <citation type="submission" date="2020-05" db="EMBL/GenBank/DDBJ databases">
        <title>Genome sequence of Kribbella sandramycini ATCC 39419.</title>
        <authorList>
            <person name="Maclea K.S."/>
            <person name="Fair J.L."/>
        </authorList>
    </citation>
    <scope>NUCLEOTIDE SEQUENCE [LARGE SCALE GENOMIC DNA]</scope>
    <source>
        <strain evidence="3 4">ATCC 39419</strain>
    </source>
</reference>
<reference evidence="2 5" key="2">
    <citation type="submission" date="2020-08" db="EMBL/GenBank/DDBJ databases">
        <title>Sequencing the genomes of 1000 actinobacteria strains.</title>
        <authorList>
            <person name="Klenk H.-P."/>
        </authorList>
    </citation>
    <scope>NUCLEOTIDE SEQUENCE [LARGE SCALE GENOMIC DNA]</scope>
    <source>
        <strain evidence="2 5">DSM 15626</strain>
    </source>
</reference>
<evidence type="ECO:0000313" key="3">
    <source>
        <dbReference type="EMBL" id="NOL41267.1"/>
    </source>
</evidence>
<evidence type="ECO:0008006" key="6">
    <source>
        <dbReference type="Google" id="ProtNLM"/>
    </source>
</evidence>
<keyword evidence="1" id="KW-0732">Signal</keyword>
<evidence type="ECO:0000313" key="5">
    <source>
        <dbReference type="Proteomes" id="UP000553957"/>
    </source>
</evidence>
<feature type="signal peptide" evidence="1">
    <location>
        <begin position="1"/>
        <end position="23"/>
    </location>
</feature>
<protein>
    <recommendedName>
        <fullName evidence="6">HAF family extracellular repeat protein</fullName>
    </recommendedName>
</protein>
<evidence type="ECO:0000256" key="1">
    <source>
        <dbReference type="SAM" id="SignalP"/>
    </source>
</evidence>
<dbReference type="EMBL" id="JABJRC010000003">
    <property type="protein sequence ID" value="NOL41267.1"/>
    <property type="molecule type" value="Genomic_DNA"/>
</dbReference>
<dbReference type="EMBL" id="JACHKF010000001">
    <property type="protein sequence ID" value="MBB6564995.1"/>
    <property type="molecule type" value="Genomic_DNA"/>
</dbReference>
<dbReference type="Proteomes" id="UP000534306">
    <property type="component" value="Unassembled WGS sequence"/>
</dbReference>
<proteinExistence type="predicted"/>
<feature type="chain" id="PRO_5044130835" description="HAF family extracellular repeat protein" evidence="1">
    <location>
        <begin position="24"/>
        <end position="344"/>
    </location>
</feature>